<dbReference type="Proteomes" id="UP000550707">
    <property type="component" value="Unassembled WGS sequence"/>
</dbReference>
<gene>
    <name evidence="1" type="ORF">HJG59_011507</name>
</gene>
<protein>
    <submittedName>
        <fullName evidence="1">Uncharacterized protein</fullName>
    </submittedName>
</protein>
<evidence type="ECO:0000313" key="2">
    <source>
        <dbReference type="Proteomes" id="UP000550707"/>
    </source>
</evidence>
<keyword evidence="2" id="KW-1185">Reference proteome</keyword>
<dbReference type="AlphaFoldDB" id="A0A7J8GKY4"/>
<sequence length="122" mass="14833">MVLKNWPFTSLNYFLKTAPGHYHFFILKVRKHSDTENQHYFQYYFANFGFIPGKLNYQISSTNTFEYSFFFFFFMLTREYLFIYLQIGREGERERKKHQCKRDTLTGCLPHDPDQGQEPNLN</sequence>
<comment type="caution">
    <text evidence="1">The sequence shown here is derived from an EMBL/GenBank/DDBJ whole genome shotgun (WGS) entry which is preliminary data.</text>
</comment>
<name>A0A7J8GKY4_MOLMO</name>
<accession>A0A7J8GKY4</accession>
<evidence type="ECO:0000313" key="1">
    <source>
        <dbReference type="EMBL" id="KAF6460597.1"/>
    </source>
</evidence>
<dbReference type="InParanoid" id="A0A7J8GKY4"/>
<dbReference type="EMBL" id="JACASF010000009">
    <property type="protein sequence ID" value="KAF6460597.1"/>
    <property type="molecule type" value="Genomic_DNA"/>
</dbReference>
<proteinExistence type="predicted"/>
<organism evidence="1 2">
    <name type="scientific">Molossus molossus</name>
    <name type="common">Pallas' mastiff bat</name>
    <name type="synonym">Vespertilio molossus</name>
    <dbReference type="NCBI Taxonomy" id="27622"/>
    <lineage>
        <taxon>Eukaryota</taxon>
        <taxon>Metazoa</taxon>
        <taxon>Chordata</taxon>
        <taxon>Craniata</taxon>
        <taxon>Vertebrata</taxon>
        <taxon>Euteleostomi</taxon>
        <taxon>Mammalia</taxon>
        <taxon>Eutheria</taxon>
        <taxon>Laurasiatheria</taxon>
        <taxon>Chiroptera</taxon>
        <taxon>Yangochiroptera</taxon>
        <taxon>Molossidae</taxon>
        <taxon>Molossus</taxon>
    </lineage>
</organism>
<reference evidence="1 2" key="1">
    <citation type="journal article" date="2020" name="Nature">
        <title>Six reference-quality genomes reveal evolution of bat adaptations.</title>
        <authorList>
            <person name="Jebb D."/>
            <person name="Huang Z."/>
            <person name="Pippel M."/>
            <person name="Hughes G.M."/>
            <person name="Lavrichenko K."/>
            <person name="Devanna P."/>
            <person name="Winkler S."/>
            <person name="Jermiin L.S."/>
            <person name="Skirmuntt E.C."/>
            <person name="Katzourakis A."/>
            <person name="Burkitt-Gray L."/>
            <person name="Ray D.A."/>
            <person name="Sullivan K.A.M."/>
            <person name="Roscito J.G."/>
            <person name="Kirilenko B.M."/>
            <person name="Davalos L.M."/>
            <person name="Corthals A.P."/>
            <person name="Power M.L."/>
            <person name="Jones G."/>
            <person name="Ransome R.D."/>
            <person name="Dechmann D.K.N."/>
            <person name="Locatelli A.G."/>
            <person name="Puechmaille S.J."/>
            <person name="Fedrigo O."/>
            <person name="Jarvis E.D."/>
            <person name="Hiller M."/>
            <person name="Vernes S.C."/>
            <person name="Myers E.W."/>
            <person name="Teeling E.C."/>
        </authorList>
    </citation>
    <scope>NUCLEOTIDE SEQUENCE [LARGE SCALE GENOMIC DNA]</scope>
    <source>
        <strain evidence="1">MMolMol1</strain>
        <tissue evidence="1">Muscle</tissue>
    </source>
</reference>